<dbReference type="HOGENOM" id="CLU_000288_36_14_1"/>
<comment type="similarity">
    <text evidence="1">Belongs to the sel-1 family.</text>
</comment>
<evidence type="ECO:0000256" key="1">
    <source>
        <dbReference type="ARBA" id="ARBA00038101"/>
    </source>
</evidence>
<dbReference type="InterPro" id="IPR050767">
    <property type="entry name" value="Sel1_AlgK"/>
</dbReference>
<sequence length="301" mass="35039">MLNKRINSDNIDLSNINNLSHEFFQINQNFDKMNIKEIEPTTKNINKNIFEEDLTIVIDELVNHIFKEINEGKDKDQTKKYILNYIDDNNMISQEIYNWLLNTQNDSNSIYLLGYFNYHGIGTDINEQKAIEIYKKAINFGSKLSYYDLANIYMESNIENNYEKAFELSKKLAEKGYASGIHILGHCYNWGIGTNIDTQKAFKLFQEAANLGNLNGMGNLANYYYFGIKTNIDKQKAFELYRKAANLGHHVAQYNLALIYENGDVINKDMDQAIYWYKKSAEQGYKYAQVKLEEFSNENVV</sequence>
<evidence type="ECO:0000313" key="2">
    <source>
        <dbReference type="EMBL" id="EXX76058.1"/>
    </source>
</evidence>
<dbReference type="SMART" id="SM00671">
    <property type="entry name" value="SEL1"/>
    <property type="match status" value="5"/>
</dbReference>
<comment type="caution">
    <text evidence="2">The sequence shown here is derived from an EMBL/GenBank/DDBJ whole genome shotgun (WGS) entry which is preliminary data.</text>
</comment>
<accession>A0A015NA14</accession>
<dbReference type="GO" id="GO:0036503">
    <property type="term" value="P:ERAD pathway"/>
    <property type="evidence" value="ECO:0007669"/>
    <property type="project" value="TreeGrafter"/>
</dbReference>
<dbReference type="Pfam" id="PF08238">
    <property type="entry name" value="Sel1"/>
    <property type="match status" value="5"/>
</dbReference>
<evidence type="ECO:0000313" key="3">
    <source>
        <dbReference type="Proteomes" id="UP000022910"/>
    </source>
</evidence>
<gene>
    <name evidence="2" type="ORF">RirG_036520</name>
</gene>
<proteinExistence type="inferred from homology"/>
<dbReference type="InterPro" id="IPR006597">
    <property type="entry name" value="Sel1-like"/>
</dbReference>
<dbReference type="GO" id="GO:0005789">
    <property type="term" value="C:endoplasmic reticulum membrane"/>
    <property type="evidence" value="ECO:0007669"/>
    <property type="project" value="TreeGrafter"/>
</dbReference>
<reference evidence="2 3" key="1">
    <citation type="submission" date="2014-02" db="EMBL/GenBank/DDBJ databases">
        <title>Single nucleus genome sequencing reveals high similarity among nuclei of an endomycorrhizal fungus.</title>
        <authorList>
            <person name="Lin K."/>
            <person name="Geurts R."/>
            <person name="Zhang Z."/>
            <person name="Limpens E."/>
            <person name="Saunders D.G."/>
            <person name="Mu D."/>
            <person name="Pang E."/>
            <person name="Cao H."/>
            <person name="Cha H."/>
            <person name="Lin T."/>
            <person name="Zhou Q."/>
            <person name="Shang Y."/>
            <person name="Li Y."/>
            <person name="Ivanov S."/>
            <person name="Sharma T."/>
            <person name="Velzen R.V."/>
            <person name="Ruijter N.D."/>
            <person name="Aanen D.K."/>
            <person name="Win J."/>
            <person name="Kamoun S."/>
            <person name="Bisseling T."/>
            <person name="Huang S."/>
        </authorList>
    </citation>
    <scope>NUCLEOTIDE SEQUENCE [LARGE SCALE GENOMIC DNA]</scope>
    <source>
        <strain evidence="3">DAOM197198w</strain>
    </source>
</reference>
<dbReference type="SUPFAM" id="SSF81901">
    <property type="entry name" value="HCP-like"/>
    <property type="match status" value="2"/>
</dbReference>
<dbReference type="AlphaFoldDB" id="A0A015NA14"/>
<dbReference type="PANTHER" id="PTHR11102:SF147">
    <property type="entry name" value="SEL1L ADAPTOR SUBUNIT OF ERAD E3 UBIQUITIN LIGASE"/>
    <property type="match status" value="1"/>
</dbReference>
<dbReference type="Gene3D" id="1.25.40.10">
    <property type="entry name" value="Tetratricopeptide repeat domain"/>
    <property type="match status" value="1"/>
</dbReference>
<dbReference type="PANTHER" id="PTHR11102">
    <property type="entry name" value="SEL-1-LIKE PROTEIN"/>
    <property type="match status" value="1"/>
</dbReference>
<dbReference type="Proteomes" id="UP000022910">
    <property type="component" value="Unassembled WGS sequence"/>
</dbReference>
<protein>
    <submittedName>
        <fullName evidence="2">Skt5p</fullName>
    </submittedName>
</protein>
<dbReference type="InterPro" id="IPR011990">
    <property type="entry name" value="TPR-like_helical_dom_sf"/>
</dbReference>
<dbReference type="EMBL" id="JEMT01012324">
    <property type="protein sequence ID" value="EXX76058.1"/>
    <property type="molecule type" value="Genomic_DNA"/>
</dbReference>
<keyword evidence="3" id="KW-1185">Reference proteome</keyword>
<organism evidence="2 3">
    <name type="scientific">Rhizophagus irregularis (strain DAOM 197198w)</name>
    <name type="common">Glomus intraradices</name>
    <dbReference type="NCBI Taxonomy" id="1432141"/>
    <lineage>
        <taxon>Eukaryota</taxon>
        <taxon>Fungi</taxon>
        <taxon>Fungi incertae sedis</taxon>
        <taxon>Mucoromycota</taxon>
        <taxon>Glomeromycotina</taxon>
        <taxon>Glomeromycetes</taxon>
        <taxon>Glomerales</taxon>
        <taxon>Glomeraceae</taxon>
        <taxon>Rhizophagus</taxon>
    </lineage>
</organism>
<name>A0A015NA14_RHIIW</name>